<keyword evidence="3" id="KW-0233">DNA recombination</keyword>
<dbReference type="Gene3D" id="1.10.443.10">
    <property type="entry name" value="Intergrase catalytic core"/>
    <property type="match status" value="1"/>
</dbReference>
<reference evidence="7 8" key="1">
    <citation type="submission" date="2022-07" db="EMBL/GenBank/DDBJ databases">
        <authorList>
            <person name="Criscuolo A."/>
        </authorList>
    </citation>
    <scope>NUCLEOTIDE SEQUENCE [LARGE SCALE GENOMIC DNA]</scope>
    <source>
        <strain evidence="8">CIP 111951</strain>
    </source>
</reference>
<dbReference type="InterPro" id="IPR050090">
    <property type="entry name" value="Tyrosine_recombinase_XerCD"/>
</dbReference>
<proteinExistence type="predicted"/>
<feature type="domain" description="Tyr recombinase" evidence="5">
    <location>
        <begin position="96"/>
        <end position="269"/>
    </location>
</feature>
<name>A0ABM9GJT2_9GAMM</name>
<dbReference type="RefSeq" id="WP_261593037.1">
    <property type="nucleotide sequence ID" value="NZ_CAMAPD010000007.1"/>
</dbReference>
<dbReference type="InterPro" id="IPR044068">
    <property type="entry name" value="CB"/>
</dbReference>
<evidence type="ECO:0000313" key="7">
    <source>
        <dbReference type="EMBL" id="CAH9058442.1"/>
    </source>
</evidence>
<evidence type="ECO:0000256" key="1">
    <source>
        <dbReference type="ARBA" id="ARBA00022908"/>
    </source>
</evidence>
<dbReference type="EMBL" id="CAMAPD010000007">
    <property type="protein sequence ID" value="CAH9058442.1"/>
    <property type="molecule type" value="Genomic_DNA"/>
</dbReference>
<dbReference type="InterPro" id="IPR010998">
    <property type="entry name" value="Integrase_recombinase_N"/>
</dbReference>
<sequence length="277" mass="32304">MNTLIEQVKAEILYRGYSDRTGKSYCAHLLKLSHYFNKPLDSITDDELNAFFKDPAIRTLSRASQKLQINSIWFLFKHILHRPLNLDITLPKAKSRAPFYLSRHDMQRLIESCTDMRLKTLIVVCYGCGVRIGELLHIKVQNIDGKRKTILIEQGKGDKSRYVVACDSVLNQLRCYWKMYHPREWMFYSRWLMDKPMSPSSFRKLLKKHAQHCGLTHCNPHALRHAYATHQLESGMPLHQLQHQLGHSDIKTTQSYLHWLPELGHGGIDLLADWGKQ</sequence>
<dbReference type="PROSITE" id="PS51900">
    <property type="entry name" value="CB"/>
    <property type="match status" value="1"/>
</dbReference>
<dbReference type="PANTHER" id="PTHR30349">
    <property type="entry name" value="PHAGE INTEGRASE-RELATED"/>
    <property type="match status" value="1"/>
</dbReference>
<dbReference type="InterPro" id="IPR002104">
    <property type="entry name" value="Integrase_catalytic"/>
</dbReference>
<dbReference type="Pfam" id="PF00589">
    <property type="entry name" value="Phage_integrase"/>
    <property type="match status" value="1"/>
</dbReference>
<dbReference type="PROSITE" id="PS51898">
    <property type="entry name" value="TYR_RECOMBINASE"/>
    <property type="match status" value="1"/>
</dbReference>
<accession>A0ABM9GJT2</accession>
<dbReference type="InterPro" id="IPR013762">
    <property type="entry name" value="Integrase-like_cat_sf"/>
</dbReference>
<keyword evidence="2 4" id="KW-0238">DNA-binding</keyword>
<evidence type="ECO:0000256" key="3">
    <source>
        <dbReference type="ARBA" id="ARBA00023172"/>
    </source>
</evidence>
<dbReference type="InterPro" id="IPR011010">
    <property type="entry name" value="DNA_brk_join_enz"/>
</dbReference>
<dbReference type="Pfam" id="PF13495">
    <property type="entry name" value="Phage_int_SAM_4"/>
    <property type="match status" value="1"/>
</dbReference>
<gene>
    <name evidence="7" type="ORF">PSECIP111951_01877</name>
</gene>
<dbReference type="InterPro" id="IPR004107">
    <property type="entry name" value="Integrase_SAM-like_N"/>
</dbReference>
<dbReference type="PANTHER" id="PTHR30349:SF90">
    <property type="entry name" value="TYROSINE RECOMBINASE XERD"/>
    <property type="match status" value="1"/>
</dbReference>
<dbReference type="Gene3D" id="1.10.150.130">
    <property type="match status" value="1"/>
</dbReference>
<dbReference type="Proteomes" id="UP001152485">
    <property type="component" value="Unassembled WGS sequence"/>
</dbReference>
<organism evidence="7 8">
    <name type="scientific">Pseudoalteromonas holothuriae</name>
    <dbReference type="NCBI Taxonomy" id="2963714"/>
    <lineage>
        <taxon>Bacteria</taxon>
        <taxon>Pseudomonadati</taxon>
        <taxon>Pseudomonadota</taxon>
        <taxon>Gammaproteobacteria</taxon>
        <taxon>Alteromonadales</taxon>
        <taxon>Pseudoalteromonadaceae</taxon>
        <taxon>Pseudoalteromonas</taxon>
    </lineage>
</organism>
<evidence type="ECO:0000259" key="5">
    <source>
        <dbReference type="PROSITE" id="PS51898"/>
    </source>
</evidence>
<protein>
    <submittedName>
        <fullName evidence="7">IS91 family transposase ISTha3</fullName>
    </submittedName>
</protein>
<evidence type="ECO:0000256" key="2">
    <source>
        <dbReference type="ARBA" id="ARBA00023125"/>
    </source>
</evidence>
<comment type="caution">
    <text evidence="7">The sequence shown here is derived from an EMBL/GenBank/DDBJ whole genome shotgun (WGS) entry which is preliminary data.</text>
</comment>
<evidence type="ECO:0000313" key="8">
    <source>
        <dbReference type="Proteomes" id="UP001152485"/>
    </source>
</evidence>
<evidence type="ECO:0000256" key="4">
    <source>
        <dbReference type="PROSITE-ProRule" id="PRU01248"/>
    </source>
</evidence>
<feature type="domain" description="Core-binding (CB)" evidence="6">
    <location>
        <begin position="2"/>
        <end position="80"/>
    </location>
</feature>
<dbReference type="SUPFAM" id="SSF56349">
    <property type="entry name" value="DNA breaking-rejoining enzymes"/>
    <property type="match status" value="1"/>
</dbReference>
<keyword evidence="1" id="KW-0229">DNA integration</keyword>
<evidence type="ECO:0000259" key="6">
    <source>
        <dbReference type="PROSITE" id="PS51900"/>
    </source>
</evidence>